<feature type="region of interest" description="Disordered" evidence="2">
    <location>
        <begin position="1323"/>
        <end position="1363"/>
    </location>
</feature>
<feature type="coiled-coil region" evidence="1">
    <location>
        <begin position="408"/>
        <end position="435"/>
    </location>
</feature>
<dbReference type="GeneID" id="114448366"/>
<feature type="region of interest" description="Disordered" evidence="2">
    <location>
        <begin position="617"/>
        <end position="658"/>
    </location>
</feature>
<proteinExistence type="predicted"/>
<dbReference type="RefSeq" id="XP_028281086.1">
    <property type="nucleotide sequence ID" value="XM_028425285.1"/>
</dbReference>
<feature type="coiled-coil region" evidence="1">
    <location>
        <begin position="846"/>
        <end position="873"/>
    </location>
</feature>
<accession>A0A6P7K028</accession>
<feature type="coiled-coil region" evidence="1">
    <location>
        <begin position="1199"/>
        <end position="1226"/>
    </location>
</feature>
<protein>
    <submittedName>
        <fullName evidence="4">Trichohyalin-like</fullName>
    </submittedName>
</protein>
<evidence type="ECO:0000256" key="1">
    <source>
        <dbReference type="SAM" id="Coils"/>
    </source>
</evidence>
<feature type="coiled-coil region" evidence="1">
    <location>
        <begin position="1426"/>
        <end position="1456"/>
    </location>
</feature>
<feature type="region of interest" description="Disordered" evidence="2">
    <location>
        <begin position="264"/>
        <end position="304"/>
    </location>
</feature>
<evidence type="ECO:0000313" key="4">
    <source>
        <dbReference type="RefSeq" id="XP_028281086.1"/>
    </source>
</evidence>
<keyword evidence="3" id="KW-1185">Reference proteome</keyword>
<sequence>MEHNNSTFRGTLTRLFPFLSLRKAAKKEKKEQKRCSRYEKLASELCSLQSQLDTVLEANSLLTNLVNEKNSLEDRLTQEREAKDQCLLQQQEQSKELQLLRTTNSQIYTELTEQSSLVQQLSAENEALRQFTGPIRLDLINSLTAENTALHEQLKESKARLRQHEELLPDESYAKLLIKYVRLKKRLREQGVVCNIEQEEEELMEKRRLVQQLSDENKALRKQLRQLPGQIRLDLEKELSGKEAKLDKANAAAKEKSLLEEELKRRRQKEMREQEEAAEAGKRRREEREKLEKDREDMQSKLSEKEADVICLQQAVLQKDSLIHHLEEDKSSLEEELKLERKAHEDDEQIKWIGELSSKISDQQNLINSLMAENTQAAKKEKKEQKRCSRYEKLASELCSLQSQLDTVLEANSLLTSLVNEKNSLEDRLTQEREAKDQCLLQQQEQSKELQLLRTTNSQIHTELTEQSSLVQQLSAENEALRQFTGPIRLDLINSLTAENTALHEQLKESKARLRQHEELLPDESYAKLLIKYVRLKKRLREQGVVCNIEQEEEELMEKRRLVQQLSDENKALRKQLRQLPGQIRLDLEKELSGKEAKLDKANAAAKEKSLLEEELKRRRQKEMREQEEAAEAGKRRREEREKLEKDREDMQSKLSEKEADVISLQQAVLQKDSLIHHLEEDKSSLEEELKLERKAHEDDEQIKRIGELSSKISDQQNLINSLMAENTQAAKKEKKEQKRCSRYEKLASELCSLQSQLDTVLEANSLLTSLVNEKNSLEDRLTQEREAKDQCLLQQQEQSKELQLLRTTNSQIHTELTEQSSLVQQLSAENEALRQFTGPIRLDLINSLTAENTALHEQLKESKARLRQHEELLPDESYAKLLIKYVRLKKRLREQGVVCNIEQEEEELMEKRRLVQQLSDENKALRKQLRQLPGQIRLDLEKELSGKEAKLDKANAAAKEKSLLEEELKRRRQKEMREQEEAAEAGKRRREEREKLEKDREDMQSKLSEKEADVISLQQAVLQKDSLIHHLEEDKSSLEEELKLERKAHEDDEQIKRIGELSSKISDQQNLINSLMAENTQAAKKEKKEQKRCSRYEKLASELCSLQSQLDTVLEANSLLTNLVNEKNSLEDRLTQEREAKDQCLLQQQEQSKELQLLRTTNSQIYTELTEQSSLVQQLSAENEALRQFTGPIRLDRINSLTAENTALHEQLKESKARLRQHEELLPDESYAKLLIKYVRLKKRLREQGVVCNIEQEEEELMEKRRLVQQLSDENKALRKQLRQLPGQIRLDLEKELSGKEAKLDKANAAAKEKSLLEEELKRRRQKEMREQEEAAEAGKRRREEREKLEKDREDMQSKLSEKEADVICLQQAVLQKDSLIHHLEEDKSSLEEELKLERKAHEDDEQIKRIGELSSKISDQQNLINSLMAENTQYMRLKKQLRKQEAANTIEKQNPSH</sequence>
<feature type="coiled-coil region" evidence="1">
    <location>
        <begin position="1114"/>
        <end position="1141"/>
    </location>
</feature>
<evidence type="ECO:0000256" key="2">
    <source>
        <dbReference type="SAM" id="MobiDB-lite"/>
    </source>
</evidence>
<feature type="coiled-coil region" evidence="1">
    <location>
        <begin position="140"/>
        <end position="167"/>
    </location>
</feature>
<feature type="region of interest" description="Disordered" evidence="2">
    <location>
        <begin position="970"/>
        <end position="1011"/>
    </location>
</feature>
<reference evidence="4" key="1">
    <citation type="submission" date="2025-08" db="UniProtKB">
        <authorList>
            <consortium name="RefSeq"/>
        </authorList>
    </citation>
    <scope>IDENTIFICATION</scope>
</reference>
<keyword evidence="1" id="KW-0175">Coiled coil</keyword>
<gene>
    <name evidence="4" type="primary">LOC114448366</name>
</gene>
<feature type="coiled-coil region" evidence="1">
    <location>
        <begin position="493"/>
        <end position="520"/>
    </location>
</feature>
<feature type="coiled-coil region" evidence="1">
    <location>
        <begin position="55"/>
        <end position="82"/>
    </location>
</feature>
<name>A0A6P7K028_9TELE</name>
<dbReference type="InParanoid" id="A0A6P7K028"/>
<organism evidence="3 4">
    <name type="scientific">Parambassis ranga</name>
    <name type="common">Indian glassy fish</name>
    <dbReference type="NCBI Taxonomy" id="210632"/>
    <lineage>
        <taxon>Eukaryota</taxon>
        <taxon>Metazoa</taxon>
        <taxon>Chordata</taxon>
        <taxon>Craniata</taxon>
        <taxon>Vertebrata</taxon>
        <taxon>Euteleostomi</taxon>
        <taxon>Actinopterygii</taxon>
        <taxon>Neopterygii</taxon>
        <taxon>Teleostei</taxon>
        <taxon>Neoteleostei</taxon>
        <taxon>Acanthomorphata</taxon>
        <taxon>Ovalentaria</taxon>
        <taxon>Ambassidae</taxon>
        <taxon>Parambassis</taxon>
    </lineage>
</organism>
<feature type="coiled-coil region" evidence="1">
    <location>
        <begin position="761"/>
        <end position="788"/>
    </location>
</feature>
<evidence type="ECO:0000313" key="3">
    <source>
        <dbReference type="Proteomes" id="UP000515145"/>
    </source>
</evidence>
<dbReference type="Proteomes" id="UP000515145">
    <property type="component" value="Chromosome 16"/>
</dbReference>